<gene>
    <name evidence="2" type="ORF">CRG98_038972</name>
</gene>
<dbReference type="EMBL" id="PGOL01003514">
    <property type="protein sequence ID" value="PKI40623.1"/>
    <property type="molecule type" value="Genomic_DNA"/>
</dbReference>
<organism evidence="2 3">
    <name type="scientific">Punica granatum</name>
    <name type="common">Pomegranate</name>
    <dbReference type="NCBI Taxonomy" id="22663"/>
    <lineage>
        <taxon>Eukaryota</taxon>
        <taxon>Viridiplantae</taxon>
        <taxon>Streptophyta</taxon>
        <taxon>Embryophyta</taxon>
        <taxon>Tracheophyta</taxon>
        <taxon>Spermatophyta</taxon>
        <taxon>Magnoliopsida</taxon>
        <taxon>eudicotyledons</taxon>
        <taxon>Gunneridae</taxon>
        <taxon>Pentapetalae</taxon>
        <taxon>rosids</taxon>
        <taxon>malvids</taxon>
        <taxon>Myrtales</taxon>
        <taxon>Lythraceae</taxon>
        <taxon>Punica</taxon>
    </lineage>
</organism>
<protein>
    <submittedName>
        <fullName evidence="2">Uncharacterized protein</fullName>
    </submittedName>
</protein>
<dbReference type="Proteomes" id="UP000233551">
    <property type="component" value="Unassembled WGS sequence"/>
</dbReference>
<evidence type="ECO:0000313" key="2">
    <source>
        <dbReference type="EMBL" id="PKI40623.1"/>
    </source>
</evidence>
<accession>A0A2I0I9Y2</accession>
<dbReference type="AlphaFoldDB" id="A0A2I0I9Y2"/>
<sequence>MPSICRELVADSDKRELFADRAESLLHSLKQRSPVDNPGLLQNPIQQDKLPPNNKDLGQIAHKKSSPAIPQSMPASSTPYKAAFTTPSFFPAHMVSPLKGDQRLPYISSSKIPVKRALNDYFGADGKQKESGTLAEKLGRLKEIELGRTGTAISDEEQSLKREGVWRKVDGGAMPVAPPINLARDVPVKVAPSGFWLGGRSGAVADEGAPSPICSLVDGGSRYAVGHPHR</sequence>
<keyword evidence="3" id="KW-1185">Reference proteome</keyword>
<proteinExistence type="predicted"/>
<comment type="caution">
    <text evidence="2">The sequence shown here is derived from an EMBL/GenBank/DDBJ whole genome shotgun (WGS) entry which is preliminary data.</text>
</comment>
<feature type="region of interest" description="Disordered" evidence="1">
    <location>
        <begin position="29"/>
        <end position="78"/>
    </location>
</feature>
<evidence type="ECO:0000256" key="1">
    <source>
        <dbReference type="SAM" id="MobiDB-lite"/>
    </source>
</evidence>
<name>A0A2I0I9Y2_PUNGR</name>
<dbReference type="STRING" id="22663.A0A2I0I9Y2"/>
<reference evidence="2 3" key="1">
    <citation type="submission" date="2017-11" db="EMBL/GenBank/DDBJ databases">
        <title>De-novo sequencing of pomegranate (Punica granatum L.) genome.</title>
        <authorList>
            <person name="Akparov Z."/>
            <person name="Amiraslanov A."/>
            <person name="Hajiyeva S."/>
            <person name="Abbasov M."/>
            <person name="Kaur K."/>
            <person name="Hamwieh A."/>
            <person name="Solovyev V."/>
            <person name="Salamov A."/>
            <person name="Braich B."/>
            <person name="Kosarev P."/>
            <person name="Mahmoud A."/>
            <person name="Hajiyev E."/>
            <person name="Babayeva S."/>
            <person name="Izzatullayeva V."/>
            <person name="Mammadov A."/>
            <person name="Mammadov A."/>
            <person name="Sharifova S."/>
            <person name="Ojaghi J."/>
            <person name="Eynullazada K."/>
            <person name="Bayramov B."/>
            <person name="Abdulazimova A."/>
            <person name="Shahmuradov I."/>
        </authorList>
    </citation>
    <scope>NUCLEOTIDE SEQUENCE [LARGE SCALE GENOMIC DNA]</scope>
    <source>
        <strain evidence="3">cv. AG2017</strain>
        <tissue evidence="2">Leaf</tissue>
    </source>
</reference>
<evidence type="ECO:0000313" key="3">
    <source>
        <dbReference type="Proteomes" id="UP000233551"/>
    </source>
</evidence>